<dbReference type="EMBL" id="VWPK01000081">
    <property type="protein sequence ID" value="KAA5608467.1"/>
    <property type="molecule type" value="Genomic_DNA"/>
</dbReference>
<evidence type="ECO:0008006" key="4">
    <source>
        <dbReference type="Google" id="ProtNLM"/>
    </source>
</evidence>
<reference evidence="2 3" key="1">
    <citation type="submission" date="2019-09" db="EMBL/GenBank/DDBJ databases">
        <title>Genome sequence of Rhodovastum atsumiense, a diverse member of the Acetobacteraceae family of non-sulfur purple photosynthetic bacteria.</title>
        <authorList>
            <person name="Meyer T."/>
            <person name="Kyndt J."/>
        </authorList>
    </citation>
    <scope>NUCLEOTIDE SEQUENCE [LARGE SCALE GENOMIC DNA]</scope>
    <source>
        <strain evidence="2 3">DSM 21279</strain>
    </source>
</reference>
<feature type="signal peptide" evidence="1">
    <location>
        <begin position="1"/>
        <end position="27"/>
    </location>
</feature>
<comment type="caution">
    <text evidence="2">The sequence shown here is derived from an EMBL/GenBank/DDBJ whole genome shotgun (WGS) entry which is preliminary data.</text>
</comment>
<keyword evidence="3" id="KW-1185">Reference proteome</keyword>
<protein>
    <recommendedName>
        <fullName evidence="4">Gluconate 2-dehydrogenase subunit 3 family protein</fullName>
    </recommendedName>
</protein>
<keyword evidence="1" id="KW-0732">Signal</keyword>
<evidence type="ECO:0000313" key="3">
    <source>
        <dbReference type="Proteomes" id="UP000325255"/>
    </source>
</evidence>
<dbReference type="AlphaFoldDB" id="A0A5M6IKM9"/>
<feature type="chain" id="PRO_5024421821" description="Gluconate 2-dehydrogenase subunit 3 family protein" evidence="1">
    <location>
        <begin position="28"/>
        <end position="197"/>
    </location>
</feature>
<evidence type="ECO:0000256" key="1">
    <source>
        <dbReference type="SAM" id="SignalP"/>
    </source>
</evidence>
<sequence length="197" mass="20166">MPDPGPARLLPRRVVALAAGLLLTACGAVTSGTVDTPFVPPAALGTNLDADQAAAGIAGWAFASPANTRGRPVEAARAVIAMEYLSGLLSGSAPYPNVSPLVQQQLLAGRQEVRRTLGVPPDAPSQAVVDAMIRVQNGLFTGDLAAATMALQPPLFGFGPQATLQILANLPPLPQANVATQRAQFDLQPGGGRCWGC</sequence>
<proteinExistence type="predicted"/>
<organism evidence="2 3">
    <name type="scientific">Rhodovastum atsumiense</name>
    <dbReference type="NCBI Taxonomy" id="504468"/>
    <lineage>
        <taxon>Bacteria</taxon>
        <taxon>Pseudomonadati</taxon>
        <taxon>Pseudomonadota</taxon>
        <taxon>Alphaproteobacteria</taxon>
        <taxon>Acetobacterales</taxon>
        <taxon>Acetobacteraceae</taxon>
        <taxon>Rhodovastum</taxon>
    </lineage>
</organism>
<dbReference type="OrthoDB" id="7375778at2"/>
<dbReference type="Proteomes" id="UP000325255">
    <property type="component" value="Unassembled WGS sequence"/>
</dbReference>
<gene>
    <name evidence="2" type="ORF">F1189_28925</name>
</gene>
<dbReference type="RefSeq" id="WP_150045349.1">
    <property type="nucleotide sequence ID" value="NZ_OW485601.1"/>
</dbReference>
<accession>A0A5M6IKM9</accession>
<name>A0A5M6IKM9_9PROT</name>
<evidence type="ECO:0000313" key="2">
    <source>
        <dbReference type="EMBL" id="KAA5608467.1"/>
    </source>
</evidence>